<organism evidence="5 6">
    <name type="scientific">Alloyangia pacifica</name>
    <dbReference type="NCBI Taxonomy" id="311180"/>
    <lineage>
        <taxon>Bacteria</taxon>
        <taxon>Pseudomonadati</taxon>
        <taxon>Pseudomonadota</taxon>
        <taxon>Alphaproteobacteria</taxon>
        <taxon>Rhodobacterales</taxon>
        <taxon>Roseobacteraceae</taxon>
        <taxon>Alloyangia</taxon>
    </lineage>
</organism>
<dbReference type="InterPro" id="IPR033140">
    <property type="entry name" value="Lipase_GDXG_put_SER_AS"/>
</dbReference>
<accession>A0A1I6S482</accession>
<keyword evidence="2" id="KW-0378">Hydrolase</keyword>
<dbReference type="Proteomes" id="UP000199392">
    <property type="component" value="Unassembled WGS sequence"/>
</dbReference>
<reference evidence="6" key="1">
    <citation type="submission" date="2016-10" db="EMBL/GenBank/DDBJ databases">
        <authorList>
            <person name="Varghese N."/>
            <person name="Submissions S."/>
        </authorList>
    </citation>
    <scope>NUCLEOTIDE SEQUENCE [LARGE SCALE GENOMIC DNA]</scope>
    <source>
        <strain evidence="6">DSM 26894</strain>
    </source>
</reference>
<dbReference type="InterPro" id="IPR013094">
    <property type="entry name" value="AB_hydrolase_3"/>
</dbReference>
<evidence type="ECO:0000313" key="5">
    <source>
        <dbReference type="EMBL" id="SFS71799.1"/>
    </source>
</evidence>
<evidence type="ECO:0000256" key="1">
    <source>
        <dbReference type="ARBA" id="ARBA00010515"/>
    </source>
</evidence>
<dbReference type="EMBL" id="FOZW01000004">
    <property type="protein sequence ID" value="SFS71799.1"/>
    <property type="molecule type" value="Genomic_DNA"/>
</dbReference>
<comment type="similarity">
    <text evidence="1">Belongs to the 'GDXG' lipolytic enzyme family.</text>
</comment>
<sequence length="299" mass="31887">MSWQLSALNTGLRLLAKPRLGRTPCPEAAARDLDRHAPLLMRQPAHLLHLQRPGGLHWISAGACAPRQVILYLHGGGYISGNPRTHQGVMGRLSKLSGVEVCAPDYPLAQNLPFPAPFEAASAAWGRLRGLGYAPPQVVLAGDSAGGGLALALLSVLCIRGEAPAGAVVFSPWTDLAMTGESLARNAAADPFLPVGRISELVEIVAGDLPRRDPRLSPLYADFPGCPPVRLCWAGSEILADDGARMAARLRSAGARVEVETHPLAPHAWPVFDGWLPEARATLRRAARFVQDVLCETSR</sequence>
<name>A0A1I6S482_9RHOB</name>
<dbReference type="PANTHER" id="PTHR48081:SF8">
    <property type="entry name" value="ALPHA_BETA HYDROLASE FOLD-3 DOMAIN-CONTAINING PROTEIN-RELATED"/>
    <property type="match status" value="1"/>
</dbReference>
<dbReference type="InterPro" id="IPR050300">
    <property type="entry name" value="GDXG_lipolytic_enzyme"/>
</dbReference>
<feature type="active site" evidence="3">
    <location>
        <position position="144"/>
    </location>
</feature>
<gene>
    <name evidence="5" type="ORF">SAMN04488050_104114</name>
</gene>
<dbReference type="SUPFAM" id="SSF53474">
    <property type="entry name" value="alpha/beta-Hydrolases"/>
    <property type="match status" value="1"/>
</dbReference>
<evidence type="ECO:0000256" key="3">
    <source>
        <dbReference type="PROSITE-ProRule" id="PRU10038"/>
    </source>
</evidence>
<keyword evidence="6" id="KW-1185">Reference proteome</keyword>
<protein>
    <submittedName>
        <fullName evidence="5">Acetyl esterase/lipase</fullName>
    </submittedName>
</protein>
<dbReference type="PROSITE" id="PS01173">
    <property type="entry name" value="LIPASE_GDXG_HIS"/>
    <property type="match status" value="1"/>
</dbReference>
<dbReference type="STRING" id="311180.SAMN04488050_104114"/>
<evidence type="ECO:0000259" key="4">
    <source>
        <dbReference type="Pfam" id="PF07859"/>
    </source>
</evidence>
<dbReference type="AlphaFoldDB" id="A0A1I6S482"/>
<dbReference type="Gene3D" id="3.40.50.1820">
    <property type="entry name" value="alpha/beta hydrolase"/>
    <property type="match status" value="1"/>
</dbReference>
<feature type="domain" description="Alpha/beta hydrolase fold-3" evidence="4">
    <location>
        <begin position="70"/>
        <end position="269"/>
    </location>
</feature>
<dbReference type="InterPro" id="IPR002168">
    <property type="entry name" value="Lipase_GDXG_HIS_AS"/>
</dbReference>
<dbReference type="Pfam" id="PF07859">
    <property type="entry name" value="Abhydrolase_3"/>
    <property type="match status" value="1"/>
</dbReference>
<dbReference type="PROSITE" id="PS01174">
    <property type="entry name" value="LIPASE_GDXG_SER"/>
    <property type="match status" value="1"/>
</dbReference>
<dbReference type="PANTHER" id="PTHR48081">
    <property type="entry name" value="AB HYDROLASE SUPERFAMILY PROTEIN C4A8.06C"/>
    <property type="match status" value="1"/>
</dbReference>
<dbReference type="InterPro" id="IPR029058">
    <property type="entry name" value="AB_hydrolase_fold"/>
</dbReference>
<proteinExistence type="inferred from homology"/>
<evidence type="ECO:0000256" key="2">
    <source>
        <dbReference type="ARBA" id="ARBA00022801"/>
    </source>
</evidence>
<dbReference type="OrthoDB" id="9806180at2"/>
<dbReference type="RefSeq" id="WP_092423497.1">
    <property type="nucleotide sequence ID" value="NZ_FNCL01000004.1"/>
</dbReference>
<dbReference type="GO" id="GO:0016787">
    <property type="term" value="F:hydrolase activity"/>
    <property type="evidence" value="ECO:0007669"/>
    <property type="project" value="UniProtKB-KW"/>
</dbReference>
<evidence type="ECO:0000313" key="6">
    <source>
        <dbReference type="Proteomes" id="UP000199392"/>
    </source>
</evidence>